<evidence type="ECO:0000259" key="6">
    <source>
        <dbReference type="Pfam" id="PF08281"/>
    </source>
</evidence>
<dbReference type="InterPro" id="IPR013324">
    <property type="entry name" value="RNA_pol_sigma_r3/r4-like"/>
</dbReference>
<dbReference type="SUPFAM" id="SSF88946">
    <property type="entry name" value="Sigma2 domain of RNA polymerase sigma factors"/>
    <property type="match status" value="1"/>
</dbReference>
<dbReference type="InterPro" id="IPR007627">
    <property type="entry name" value="RNA_pol_sigma70_r2"/>
</dbReference>
<dbReference type="InterPro" id="IPR014284">
    <property type="entry name" value="RNA_pol_sigma-70_dom"/>
</dbReference>
<evidence type="ECO:0000256" key="4">
    <source>
        <dbReference type="ARBA" id="ARBA00023163"/>
    </source>
</evidence>
<comment type="caution">
    <text evidence="7">The sequence shown here is derived from an EMBL/GenBank/DDBJ whole genome shotgun (WGS) entry which is preliminary data.</text>
</comment>
<dbReference type="Pfam" id="PF08281">
    <property type="entry name" value="Sigma70_r4_2"/>
    <property type="match status" value="1"/>
</dbReference>
<dbReference type="PANTHER" id="PTHR43133">
    <property type="entry name" value="RNA POLYMERASE ECF-TYPE SIGMA FACTO"/>
    <property type="match status" value="1"/>
</dbReference>
<dbReference type="NCBIfam" id="TIGR02937">
    <property type="entry name" value="sigma70-ECF"/>
    <property type="match status" value="1"/>
</dbReference>
<evidence type="ECO:0000313" key="8">
    <source>
        <dbReference type="Proteomes" id="UP000625780"/>
    </source>
</evidence>
<proteinExistence type="inferred from homology"/>
<dbReference type="EMBL" id="BMFH01000001">
    <property type="protein sequence ID" value="GGD43525.1"/>
    <property type="molecule type" value="Genomic_DNA"/>
</dbReference>
<dbReference type="InterPro" id="IPR013325">
    <property type="entry name" value="RNA_pol_sigma_r2"/>
</dbReference>
<gene>
    <name evidence="7" type="ORF">GCM10011361_08130</name>
</gene>
<evidence type="ECO:0000259" key="5">
    <source>
        <dbReference type="Pfam" id="PF04542"/>
    </source>
</evidence>
<dbReference type="CDD" id="cd06171">
    <property type="entry name" value="Sigma70_r4"/>
    <property type="match status" value="1"/>
</dbReference>
<feature type="domain" description="RNA polymerase sigma-70 region 2" evidence="5">
    <location>
        <begin position="21"/>
        <end position="87"/>
    </location>
</feature>
<evidence type="ECO:0000256" key="1">
    <source>
        <dbReference type="ARBA" id="ARBA00010641"/>
    </source>
</evidence>
<keyword evidence="3" id="KW-0731">Sigma factor</keyword>
<keyword evidence="8" id="KW-1185">Reference proteome</keyword>
<dbReference type="InterPro" id="IPR036388">
    <property type="entry name" value="WH-like_DNA-bd_sf"/>
</dbReference>
<feature type="domain" description="RNA polymerase sigma factor 70 region 4 type 2" evidence="6">
    <location>
        <begin position="114"/>
        <end position="164"/>
    </location>
</feature>
<dbReference type="PANTHER" id="PTHR43133:SF62">
    <property type="entry name" value="RNA POLYMERASE SIGMA FACTOR SIGZ"/>
    <property type="match status" value="1"/>
</dbReference>
<dbReference type="InterPro" id="IPR039425">
    <property type="entry name" value="RNA_pol_sigma-70-like"/>
</dbReference>
<name>A0ABQ1QUX0_9FLAO</name>
<dbReference type="Gene3D" id="1.10.1740.10">
    <property type="match status" value="1"/>
</dbReference>
<dbReference type="Proteomes" id="UP000625780">
    <property type="component" value="Unassembled WGS sequence"/>
</dbReference>
<dbReference type="Gene3D" id="1.10.10.10">
    <property type="entry name" value="Winged helix-like DNA-binding domain superfamily/Winged helix DNA-binding domain"/>
    <property type="match status" value="1"/>
</dbReference>
<keyword evidence="4" id="KW-0804">Transcription</keyword>
<comment type="similarity">
    <text evidence="1">Belongs to the sigma-70 factor family. ECF subfamily.</text>
</comment>
<protein>
    <submittedName>
        <fullName evidence="7">RNA polymerase sigma E protein</fullName>
    </submittedName>
</protein>
<dbReference type="InterPro" id="IPR013249">
    <property type="entry name" value="RNA_pol_sigma70_r4_t2"/>
</dbReference>
<dbReference type="Pfam" id="PF04542">
    <property type="entry name" value="Sigma70_r2"/>
    <property type="match status" value="1"/>
</dbReference>
<sequence length="185" mass="21855">MDENLQIERLKQGDKNALYFLYDKYSGALYGVVLRMCREQGLAEDLLQEIFLTIWEKIDQYDPAKGKFYTWAYRIARNKTLNALRKSDPLIQTDDLGVYKNVREEEDLQDYEMLNGMVRKLEAHHQKVIELIYFKGYTHREAHKLMDVPLGTFKSYVRQAIKQLRDHYPLAIALFLICIEVIENG</sequence>
<organism evidence="7 8">
    <name type="scientific">Muriicola marianensis</name>
    <dbReference type="NCBI Taxonomy" id="1324801"/>
    <lineage>
        <taxon>Bacteria</taxon>
        <taxon>Pseudomonadati</taxon>
        <taxon>Bacteroidota</taxon>
        <taxon>Flavobacteriia</taxon>
        <taxon>Flavobacteriales</taxon>
        <taxon>Flavobacteriaceae</taxon>
        <taxon>Muriicola</taxon>
    </lineage>
</organism>
<evidence type="ECO:0000256" key="2">
    <source>
        <dbReference type="ARBA" id="ARBA00023015"/>
    </source>
</evidence>
<keyword evidence="2" id="KW-0805">Transcription regulation</keyword>
<dbReference type="RefSeq" id="WP_188369419.1">
    <property type="nucleotide sequence ID" value="NZ_BMFH01000001.1"/>
</dbReference>
<accession>A0ABQ1QUX0</accession>
<evidence type="ECO:0000256" key="3">
    <source>
        <dbReference type="ARBA" id="ARBA00023082"/>
    </source>
</evidence>
<evidence type="ECO:0000313" key="7">
    <source>
        <dbReference type="EMBL" id="GGD43525.1"/>
    </source>
</evidence>
<dbReference type="SUPFAM" id="SSF88659">
    <property type="entry name" value="Sigma3 and sigma4 domains of RNA polymerase sigma factors"/>
    <property type="match status" value="1"/>
</dbReference>
<reference evidence="8" key="1">
    <citation type="journal article" date="2019" name="Int. J. Syst. Evol. Microbiol.">
        <title>The Global Catalogue of Microorganisms (GCM) 10K type strain sequencing project: providing services to taxonomists for standard genome sequencing and annotation.</title>
        <authorList>
            <consortium name="The Broad Institute Genomics Platform"/>
            <consortium name="The Broad Institute Genome Sequencing Center for Infectious Disease"/>
            <person name="Wu L."/>
            <person name="Ma J."/>
        </authorList>
    </citation>
    <scope>NUCLEOTIDE SEQUENCE [LARGE SCALE GENOMIC DNA]</scope>
    <source>
        <strain evidence="8">CGMCC 1.12606</strain>
    </source>
</reference>